<proteinExistence type="predicted"/>
<feature type="compositionally biased region" description="Basic and acidic residues" evidence="1">
    <location>
        <begin position="1"/>
        <end position="13"/>
    </location>
</feature>
<gene>
    <name evidence="2" type="ORF">V9T40_013120</name>
</gene>
<feature type="region of interest" description="Disordered" evidence="1">
    <location>
        <begin position="1"/>
        <end position="95"/>
    </location>
</feature>
<protein>
    <submittedName>
        <fullName evidence="2">Uncharacterized protein</fullName>
    </submittedName>
</protein>
<evidence type="ECO:0000313" key="3">
    <source>
        <dbReference type="Proteomes" id="UP001367676"/>
    </source>
</evidence>
<reference evidence="2 3" key="1">
    <citation type="submission" date="2024-03" db="EMBL/GenBank/DDBJ databases">
        <title>Adaptation during the transition from Ophiocordyceps entomopathogen to insect associate is accompanied by gene loss and intensified selection.</title>
        <authorList>
            <person name="Ward C.M."/>
            <person name="Onetto C.A."/>
            <person name="Borneman A.R."/>
        </authorList>
    </citation>
    <scope>NUCLEOTIDE SEQUENCE [LARGE SCALE GENOMIC DNA]</scope>
    <source>
        <strain evidence="2">AWRI1</strain>
        <tissue evidence="2">Single Adult Female</tissue>
    </source>
</reference>
<dbReference type="EMBL" id="JBBCAQ010000018">
    <property type="protein sequence ID" value="KAK7595295.1"/>
    <property type="molecule type" value="Genomic_DNA"/>
</dbReference>
<name>A0AAN9TN51_9HEMI</name>
<sequence>MKPRVTRLDRLEQSNKFTNNDAKRRRIENTDANRPPTPECDCVSTRRLELDDEHSQARLFENRDDYSTETSKAGQPHPAPSTPLSTVCKSYQPTPTDYPSAHNLAWIASVRDFGLSTRVRKLAESRKLKAESH</sequence>
<organism evidence="2 3">
    <name type="scientific">Parthenolecanium corni</name>
    <dbReference type="NCBI Taxonomy" id="536013"/>
    <lineage>
        <taxon>Eukaryota</taxon>
        <taxon>Metazoa</taxon>
        <taxon>Ecdysozoa</taxon>
        <taxon>Arthropoda</taxon>
        <taxon>Hexapoda</taxon>
        <taxon>Insecta</taxon>
        <taxon>Pterygota</taxon>
        <taxon>Neoptera</taxon>
        <taxon>Paraneoptera</taxon>
        <taxon>Hemiptera</taxon>
        <taxon>Sternorrhyncha</taxon>
        <taxon>Coccoidea</taxon>
        <taxon>Coccidae</taxon>
        <taxon>Parthenolecanium</taxon>
    </lineage>
</organism>
<feature type="compositionally biased region" description="Polar residues" evidence="1">
    <location>
        <begin position="82"/>
        <end position="95"/>
    </location>
</feature>
<keyword evidence="3" id="KW-1185">Reference proteome</keyword>
<accession>A0AAN9TN51</accession>
<evidence type="ECO:0000313" key="2">
    <source>
        <dbReference type="EMBL" id="KAK7595295.1"/>
    </source>
</evidence>
<dbReference type="Proteomes" id="UP001367676">
    <property type="component" value="Unassembled WGS sequence"/>
</dbReference>
<evidence type="ECO:0000256" key="1">
    <source>
        <dbReference type="SAM" id="MobiDB-lite"/>
    </source>
</evidence>
<dbReference type="AlphaFoldDB" id="A0AAN9TN51"/>
<feature type="compositionally biased region" description="Basic and acidic residues" evidence="1">
    <location>
        <begin position="44"/>
        <end position="66"/>
    </location>
</feature>
<comment type="caution">
    <text evidence="2">The sequence shown here is derived from an EMBL/GenBank/DDBJ whole genome shotgun (WGS) entry which is preliminary data.</text>
</comment>